<gene>
    <name evidence="2" type="ORF">Zmor_022086</name>
</gene>
<evidence type="ECO:0000313" key="2">
    <source>
        <dbReference type="EMBL" id="KAJ3632112.1"/>
    </source>
</evidence>
<protein>
    <submittedName>
        <fullName evidence="2">Uncharacterized protein</fullName>
    </submittedName>
</protein>
<evidence type="ECO:0000256" key="1">
    <source>
        <dbReference type="SAM" id="Coils"/>
    </source>
</evidence>
<accession>A0AA38LZS6</accession>
<dbReference type="Proteomes" id="UP001168821">
    <property type="component" value="Unassembled WGS sequence"/>
</dbReference>
<proteinExistence type="predicted"/>
<sequence length="246" mass="28444">MPKNFFTLKLSAHNHNLSSQHSTNAIEPIRSLPASPKLYEKSFYNSLYLLSSDKARTYNTGDVTEDYKFRNAKKKDFSKSVPWLTPRTSILLNNLTAAEKNMVALRNKQVKSGLIDQKNSILTVYIDVGHPLNEEQCKFLSKSMLSGGRRKLRFNIDVSVGNTFSSKEYDRRYRRKYRSRKKLERIKRELEELRKELFGHPDAIRKFPSVDDAEKYGLKSALMGSFDRFITTEDEEGVEGIQTSEE</sequence>
<organism evidence="2 3">
    <name type="scientific">Zophobas morio</name>
    <dbReference type="NCBI Taxonomy" id="2755281"/>
    <lineage>
        <taxon>Eukaryota</taxon>
        <taxon>Metazoa</taxon>
        <taxon>Ecdysozoa</taxon>
        <taxon>Arthropoda</taxon>
        <taxon>Hexapoda</taxon>
        <taxon>Insecta</taxon>
        <taxon>Pterygota</taxon>
        <taxon>Neoptera</taxon>
        <taxon>Endopterygota</taxon>
        <taxon>Coleoptera</taxon>
        <taxon>Polyphaga</taxon>
        <taxon>Cucujiformia</taxon>
        <taxon>Tenebrionidae</taxon>
        <taxon>Zophobas</taxon>
    </lineage>
</organism>
<keyword evidence="1" id="KW-0175">Coiled coil</keyword>
<keyword evidence="3" id="KW-1185">Reference proteome</keyword>
<dbReference type="AlphaFoldDB" id="A0AA38LZS6"/>
<dbReference type="EMBL" id="JALNTZ010000645">
    <property type="protein sequence ID" value="KAJ3632112.1"/>
    <property type="molecule type" value="Genomic_DNA"/>
</dbReference>
<evidence type="ECO:0000313" key="3">
    <source>
        <dbReference type="Proteomes" id="UP001168821"/>
    </source>
</evidence>
<name>A0AA38LZS6_9CUCU</name>
<comment type="caution">
    <text evidence="2">The sequence shown here is derived from an EMBL/GenBank/DDBJ whole genome shotgun (WGS) entry which is preliminary data.</text>
</comment>
<feature type="coiled-coil region" evidence="1">
    <location>
        <begin position="173"/>
        <end position="200"/>
    </location>
</feature>
<reference evidence="2" key="1">
    <citation type="journal article" date="2023" name="G3 (Bethesda)">
        <title>Whole genome assemblies of Zophobas morio and Tenebrio molitor.</title>
        <authorList>
            <person name="Kaur S."/>
            <person name="Stinson S.A."/>
            <person name="diCenzo G.C."/>
        </authorList>
    </citation>
    <scope>NUCLEOTIDE SEQUENCE</scope>
    <source>
        <strain evidence="2">QUZm001</strain>
    </source>
</reference>